<evidence type="ECO:0000313" key="4">
    <source>
        <dbReference type="Proteomes" id="UP000242857"/>
    </source>
</evidence>
<dbReference type="STRING" id="213588.SAMN02745204_01867"/>
<accession>A0A1M4Z7F6</accession>
<reference evidence="4" key="1">
    <citation type="submission" date="2016-11" db="EMBL/GenBank/DDBJ databases">
        <authorList>
            <person name="Varghese N."/>
            <person name="Submissions S."/>
        </authorList>
    </citation>
    <scope>NUCLEOTIDE SEQUENCE [LARGE SCALE GENOMIC DNA]</scope>
    <source>
        <strain evidence="4">DSM 14834</strain>
    </source>
</reference>
<sequence>MLDDDTLALDLDDPRQAGVFFVTEDDLTALAALAQDAELLLCRLDLRDCDSHTELMARLQAALALPDPAPRWEALGDLLRDLGWLPAPGYVLLFSHAADLRDADETSFDTLLDLLDLACVDWQDRGIPFWAFLALPDSDFPSLDTLDLPPDP</sequence>
<dbReference type="Gene3D" id="3.30.370.10">
    <property type="entry name" value="Barstar-like"/>
    <property type="match status" value="1"/>
</dbReference>
<organism evidence="3 4">
    <name type="scientific">Thermomonas hydrothermalis</name>
    <dbReference type="NCBI Taxonomy" id="213588"/>
    <lineage>
        <taxon>Bacteria</taxon>
        <taxon>Pseudomonadati</taxon>
        <taxon>Pseudomonadota</taxon>
        <taxon>Gammaproteobacteria</taxon>
        <taxon>Lysobacterales</taxon>
        <taxon>Lysobacteraceae</taxon>
        <taxon>Thermomonas</taxon>
    </lineage>
</organism>
<dbReference type="InterPro" id="IPR035905">
    <property type="entry name" value="Barstar-like_sf"/>
</dbReference>
<protein>
    <submittedName>
        <fullName evidence="3">Barstar (Barnase inhibitor)</fullName>
    </submittedName>
</protein>
<name>A0A1M4Z7F6_9GAMM</name>
<dbReference type="InterPro" id="IPR000468">
    <property type="entry name" value="Barstar"/>
</dbReference>
<dbReference type="AlphaFoldDB" id="A0A1M4Z7F6"/>
<dbReference type="Proteomes" id="UP000242857">
    <property type="component" value="Unassembled WGS sequence"/>
</dbReference>
<keyword evidence="4" id="KW-1185">Reference proteome</keyword>
<dbReference type="OrthoDB" id="7575400at2"/>
<evidence type="ECO:0000313" key="3">
    <source>
        <dbReference type="EMBL" id="SHF13717.1"/>
    </source>
</evidence>
<evidence type="ECO:0000259" key="2">
    <source>
        <dbReference type="Pfam" id="PF01337"/>
    </source>
</evidence>
<feature type="domain" description="Barstar (barnase inhibitor)" evidence="2">
    <location>
        <begin position="41"/>
        <end position="133"/>
    </location>
</feature>
<comment type="similarity">
    <text evidence="1">Belongs to the barstar family.</text>
</comment>
<dbReference type="RefSeq" id="WP_072756311.1">
    <property type="nucleotide sequence ID" value="NZ_FQUK01000033.1"/>
</dbReference>
<dbReference type="EMBL" id="FQUK01000033">
    <property type="protein sequence ID" value="SHF13717.1"/>
    <property type="molecule type" value="Genomic_DNA"/>
</dbReference>
<dbReference type="SUPFAM" id="SSF52038">
    <property type="entry name" value="Barstar-related"/>
    <property type="match status" value="1"/>
</dbReference>
<proteinExistence type="inferred from homology"/>
<dbReference type="Pfam" id="PF01337">
    <property type="entry name" value="Barstar"/>
    <property type="match status" value="1"/>
</dbReference>
<gene>
    <name evidence="3" type="ORF">SAMN02745204_01867</name>
</gene>
<evidence type="ECO:0000256" key="1">
    <source>
        <dbReference type="ARBA" id="ARBA00006845"/>
    </source>
</evidence>